<dbReference type="Gene3D" id="3.30.1240.10">
    <property type="match status" value="1"/>
</dbReference>
<dbReference type="GO" id="GO:0005829">
    <property type="term" value="C:cytosol"/>
    <property type="evidence" value="ECO:0007669"/>
    <property type="project" value="TreeGrafter"/>
</dbReference>
<dbReference type="SUPFAM" id="SSF56784">
    <property type="entry name" value="HAD-like"/>
    <property type="match status" value="1"/>
</dbReference>
<dbReference type="PANTHER" id="PTHR10000:SF55">
    <property type="entry name" value="5-AMINO-6-(5-PHOSPHO-D-RIBITYLAMINO)URACIL PHOSPHATASE YCSE"/>
    <property type="match status" value="1"/>
</dbReference>
<dbReference type="CDD" id="cd07516">
    <property type="entry name" value="HAD_Pase"/>
    <property type="match status" value="1"/>
</dbReference>
<dbReference type="NCBIfam" id="TIGR00099">
    <property type="entry name" value="Cof-subfamily"/>
    <property type="match status" value="1"/>
</dbReference>
<keyword evidence="2" id="KW-1185">Reference proteome</keyword>
<dbReference type="GO" id="GO:0016791">
    <property type="term" value="F:phosphatase activity"/>
    <property type="evidence" value="ECO:0007669"/>
    <property type="project" value="TreeGrafter"/>
</dbReference>
<dbReference type="PANTHER" id="PTHR10000">
    <property type="entry name" value="PHOSPHOSERINE PHOSPHATASE"/>
    <property type="match status" value="1"/>
</dbReference>
<proteinExistence type="predicted"/>
<dbReference type="RefSeq" id="WP_114918098.1">
    <property type="nucleotide sequence ID" value="NZ_CP024848.1"/>
</dbReference>
<sequence length="288" mass="31538">MKLIASDLDGTLLNEDGIVSEENAQAIKKAIDQGIKFVVATGRSYEAASKPLQAVGITSPIISLNGAVSYGEDQKIISKVAMDKEVSRQILASCQKRDMYIEFFTNDGMYSGSREYFLQVLVDIMKSANPDISDEEVREKAALRFQSEPVTFINDYEEIFSIDNVEIYKILAFSHDKTKLAAVREELSEESGIAITSSGDINLEFNHPEAQKGIALKSFAASLGIEMKDVMALGDNWNDASMLKMAGRGVAMANAEEGIKELCEYSTKSNIEDGVAAAIEEMLQEAMV</sequence>
<dbReference type="SFLD" id="SFLDG01144">
    <property type="entry name" value="C2.B.4:_PGP_Like"/>
    <property type="match status" value="1"/>
</dbReference>
<dbReference type="GO" id="GO:0000287">
    <property type="term" value="F:magnesium ion binding"/>
    <property type="evidence" value="ECO:0007669"/>
    <property type="project" value="TreeGrafter"/>
</dbReference>
<organism evidence="1 2">
    <name type="scientific">Oceanobacillus zhaokaii</name>
    <dbReference type="NCBI Taxonomy" id="2052660"/>
    <lineage>
        <taxon>Bacteria</taxon>
        <taxon>Bacillati</taxon>
        <taxon>Bacillota</taxon>
        <taxon>Bacilli</taxon>
        <taxon>Bacillales</taxon>
        <taxon>Bacillaceae</taxon>
        <taxon>Oceanobacillus</taxon>
    </lineage>
</organism>
<protein>
    <submittedName>
        <fullName evidence="1">Cof-type HAD-IIB family hydrolase</fullName>
    </submittedName>
</protein>
<dbReference type="InterPro" id="IPR023214">
    <property type="entry name" value="HAD_sf"/>
</dbReference>
<dbReference type="AlphaFoldDB" id="A0A345PLD2"/>
<reference evidence="2" key="1">
    <citation type="submission" date="2017-11" db="EMBL/GenBank/DDBJ databases">
        <authorList>
            <person name="Zhu W."/>
        </authorList>
    </citation>
    <scope>NUCLEOTIDE SEQUENCE [LARGE SCALE GENOMIC DNA]</scope>
    <source>
        <strain evidence="2">160</strain>
    </source>
</reference>
<dbReference type="PROSITE" id="PS01229">
    <property type="entry name" value="COF_2"/>
    <property type="match status" value="1"/>
</dbReference>
<dbReference type="Pfam" id="PF08282">
    <property type="entry name" value="Hydrolase_3"/>
    <property type="match status" value="1"/>
</dbReference>
<dbReference type="SFLD" id="SFLDS00003">
    <property type="entry name" value="Haloacid_Dehalogenase"/>
    <property type="match status" value="1"/>
</dbReference>
<dbReference type="Gene3D" id="3.40.50.1000">
    <property type="entry name" value="HAD superfamily/HAD-like"/>
    <property type="match status" value="1"/>
</dbReference>
<dbReference type="NCBIfam" id="TIGR01484">
    <property type="entry name" value="HAD-SF-IIB"/>
    <property type="match status" value="1"/>
</dbReference>
<dbReference type="Proteomes" id="UP000253908">
    <property type="component" value="Chromosome"/>
</dbReference>
<name>A0A345PLD2_9BACI</name>
<dbReference type="InterPro" id="IPR006379">
    <property type="entry name" value="HAD-SF_hydro_IIB"/>
</dbReference>
<keyword evidence="1" id="KW-0378">Hydrolase</keyword>
<dbReference type="OrthoDB" id="9806027at2"/>
<evidence type="ECO:0000313" key="2">
    <source>
        <dbReference type="Proteomes" id="UP000253908"/>
    </source>
</evidence>
<dbReference type="EMBL" id="CP024848">
    <property type="protein sequence ID" value="AXI10812.1"/>
    <property type="molecule type" value="Genomic_DNA"/>
</dbReference>
<dbReference type="SFLD" id="SFLDG01140">
    <property type="entry name" value="C2.B:_Phosphomannomutase_and_P"/>
    <property type="match status" value="1"/>
</dbReference>
<dbReference type="KEGG" id="ocn:CUC15_18495"/>
<dbReference type="PROSITE" id="PS01228">
    <property type="entry name" value="COF_1"/>
    <property type="match status" value="1"/>
</dbReference>
<dbReference type="InterPro" id="IPR036412">
    <property type="entry name" value="HAD-like_sf"/>
</dbReference>
<dbReference type="InterPro" id="IPR000150">
    <property type="entry name" value="Cof"/>
</dbReference>
<accession>A0A345PLD2</accession>
<gene>
    <name evidence="1" type="ORF">CUC15_18495</name>
</gene>
<evidence type="ECO:0000313" key="1">
    <source>
        <dbReference type="EMBL" id="AXI10812.1"/>
    </source>
</evidence>